<comment type="caution">
    <text evidence="3">The sequence shown here is derived from an EMBL/GenBank/DDBJ whole genome shotgun (WGS) entry which is preliminary data.</text>
</comment>
<proteinExistence type="predicted"/>
<name>A0A543A334_9ACTN</name>
<dbReference type="EMBL" id="VFOV01000001">
    <property type="protein sequence ID" value="TQL66990.1"/>
    <property type="molecule type" value="Genomic_DNA"/>
</dbReference>
<protein>
    <submittedName>
        <fullName evidence="3">Uncharacterized protein DUF4333</fullName>
    </submittedName>
</protein>
<gene>
    <name evidence="3" type="ORF">FB381_0861</name>
</gene>
<dbReference type="Proteomes" id="UP000320209">
    <property type="component" value="Unassembled WGS sequence"/>
</dbReference>
<feature type="signal peptide" evidence="1">
    <location>
        <begin position="1"/>
        <end position="25"/>
    </location>
</feature>
<accession>A0A543A334</accession>
<organism evidence="3 4">
    <name type="scientific">Nocardioides albertanoniae</name>
    <dbReference type="NCBI Taxonomy" id="1175486"/>
    <lineage>
        <taxon>Bacteria</taxon>
        <taxon>Bacillati</taxon>
        <taxon>Actinomycetota</taxon>
        <taxon>Actinomycetes</taxon>
        <taxon>Propionibacteriales</taxon>
        <taxon>Nocardioidaceae</taxon>
        <taxon>Nocardioides</taxon>
    </lineage>
</organism>
<dbReference type="Pfam" id="PF14230">
    <property type="entry name" value="DUF4333"/>
    <property type="match status" value="1"/>
</dbReference>
<keyword evidence="1" id="KW-0732">Signal</keyword>
<dbReference type="RefSeq" id="WP_141779135.1">
    <property type="nucleotide sequence ID" value="NZ_VFOV01000001.1"/>
</dbReference>
<evidence type="ECO:0000256" key="1">
    <source>
        <dbReference type="SAM" id="SignalP"/>
    </source>
</evidence>
<dbReference type="OrthoDB" id="3568721at2"/>
<dbReference type="InterPro" id="IPR025637">
    <property type="entry name" value="DUF4333"/>
</dbReference>
<dbReference type="AlphaFoldDB" id="A0A543A334"/>
<evidence type="ECO:0000259" key="2">
    <source>
        <dbReference type="Pfam" id="PF14230"/>
    </source>
</evidence>
<evidence type="ECO:0000313" key="3">
    <source>
        <dbReference type="EMBL" id="TQL66990.1"/>
    </source>
</evidence>
<evidence type="ECO:0000313" key="4">
    <source>
        <dbReference type="Proteomes" id="UP000320209"/>
    </source>
</evidence>
<feature type="chain" id="PRO_5039561029" evidence="1">
    <location>
        <begin position="26"/>
        <end position="109"/>
    </location>
</feature>
<dbReference type="PROSITE" id="PS51257">
    <property type="entry name" value="PROKAR_LIPOPROTEIN"/>
    <property type="match status" value="1"/>
</dbReference>
<sequence length="109" mass="11654">MTRTRAISGALTGAALLVLSLSLTACGDSEKDYVQEKTVERIATEQLTNAVGVTPEDLDCPGDLEGKVGTKMTCVLTSEGKDYDAIITVDDVERGRVHFQIDVPPNAEQ</sequence>
<reference evidence="3 4" key="1">
    <citation type="submission" date="2019-06" db="EMBL/GenBank/DDBJ databases">
        <title>Sequencing the genomes of 1000 actinobacteria strains.</title>
        <authorList>
            <person name="Klenk H.-P."/>
        </authorList>
    </citation>
    <scope>NUCLEOTIDE SEQUENCE [LARGE SCALE GENOMIC DNA]</scope>
    <source>
        <strain evidence="3 4">DSM 25218</strain>
    </source>
</reference>
<keyword evidence="4" id="KW-1185">Reference proteome</keyword>
<feature type="domain" description="DUF4333" evidence="2">
    <location>
        <begin position="18"/>
        <end position="93"/>
    </location>
</feature>